<dbReference type="SUPFAM" id="SSF56436">
    <property type="entry name" value="C-type lectin-like"/>
    <property type="match status" value="1"/>
</dbReference>
<keyword evidence="7" id="KW-1185">Reference proteome</keyword>
<reference evidence="6 7" key="1">
    <citation type="journal article" date="1998" name="Science">
        <title>Genome sequence of the nematode C. elegans: a platform for investigating biology.</title>
        <authorList>
            <consortium name="The C. elegans sequencing consortium"/>
            <person name="Sulson J.E."/>
            <person name="Waterston R."/>
        </authorList>
    </citation>
    <scope>NUCLEOTIDE SEQUENCE [LARGE SCALE GENOMIC DNA]</scope>
    <source>
        <strain evidence="6 7">Bristol N2</strain>
    </source>
</reference>
<evidence type="ECO:0000259" key="5">
    <source>
        <dbReference type="PROSITE" id="PS50041"/>
    </source>
</evidence>
<keyword evidence="1" id="KW-1015">Disulfide bond</keyword>
<dbReference type="SMART" id="SM00042">
    <property type="entry name" value="CUB"/>
    <property type="match status" value="2"/>
</dbReference>
<dbReference type="PROSITE" id="PS50041">
    <property type="entry name" value="C_TYPE_LECTIN_2"/>
    <property type="match status" value="1"/>
</dbReference>
<dbReference type="OrthoDB" id="5808499at2759"/>
<feature type="domain" description="CUB" evidence="4">
    <location>
        <begin position="153"/>
        <end position="272"/>
    </location>
</feature>
<dbReference type="Gene3D" id="2.60.120.290">
    <property type="entry name" value="Spermadhesin, CUB domain"/>
    <property type="match status" value="2"/>
</dbReference>
<dbReference type="PANTHER" id="PTHR47761">
    <property type="entry name" value="C-TYPE LECTIN-RELATED"/>
    <property type="match status" value="1"/>
</dbReference>
<dbReference type="CDD" id="cd00041">
    <property type="entry name" value="CUB"/>
    <property type="match status" value="2"/>
</dbReference>
<dbReference type="CDD" id="cd00037">
    <property type="entry name" value="CLECT"/>
    <property type="match status" value="1"/>
</dbReference>
<dbReference type="KEGG" id="cel:CELE_F08H9.7"/>
<dbReference type="InterPro" id="IPR016186">
    <property type="entry name" value="C-type_lectin-like/link_sf"/>
</dbReference>
<dbReference type="HOGENOM" id="CLU_038088_0_0_1"/>
<dbReference type="Bgee" id="WBGene00008595">
    <property type="expression patterns" value="Expressed in larva and 2 other cell types or tissues"/>
</dbReference>
<dbReference type="PROSITE" id="PS01180">
    <property type="entry name" value="CUB"/>
    <property type="match status" value="2"/>
</dbReference>
<dbReference type="SUPFAM" id="SSF49854">
    <property type="entry name" value="Spermadhesin, CUB domain"/>
    <property type="match status" value="2"/>
</dbReference>
<feature type="chain" id="PRO_5004187123" evidence="3">
    <location>
        <begin position="21"/>
        <end position="386"/>
    </location>
</feature>
<dbReference type="Proteomes" id="UP000001940">
    <property type="component" value="Chromosome V"/>
</dbReference>
<dbReference type="PhylomeDB" id="Q19230"/>
<dbReference type="InParanoid" id="Q19230"/>
<dbReference type="EMBL" id="BX284605">
    <property type="protein sequence ID" value="CAB01151.2"/>
    <property type="molecule type" value="Genomic_DNA"/>
</dbReference>
<comment type="caution">
    <text evidence="2">Lacks conserved residue(s) required for the propagation of feature annotation.</text>
</comment>
<evidence type="ECO:0007829" key="9">
    <source>
        <dbReference type="PeptideAtlas" id="Q19230"/>
    </source>
</evidence>
<dbReference type="RefSeq" id="NP_506589.2">
    <property type="nucleotide sequence ID" value="NM_074188.6"/>
</dbReference>
<dbReference type="PaxDb" id="6239-F08H9.7"/>
<dbReference type="WormBase" id="F08H9.7">
    <property type="protein sequence ID" value="CE37968"/>
    <property type="gene ID" value="WBGene00008595"/>
    <property type="gene designation" value="clec-56"/>
</dbReference>
<dbReference type="InterPro" id="IPR016187">
    <property type="entry name" value="CTDL_fold"/>
</dbReference>
<evidence type="ECO:0000259" key="4">
    <source>
        <dbReference type="PROSITE" id="PS01180"/>
    </source>
</evidence>
<evidence type="ECO:0000313" key="6">
    <source>
        <dbReference type="EMBL" id="CAB01151.2"/>
    </source>
</evidence>
<dbReference type="OMA" id="SWLTDFT"/>
<dbReference type="Gene3D" id="3.10.100.10">
    <property type="entry name" value="Mannose-Binding Protein A, subunit A"/>
    <property type="match status" value="1"/>
</dbReference>
<evidence type="ECO:0000256" key="3">
    <source>
        <dbReference type="SAM" id="SignalP"/>
    </source>
</evidence>
<gene>
    <name evidence="6 8" type="primary">clec-56</name>
    <name evidence="6" type="ORF">CELE_F08H9.7</name>
    <name evidence="8" type="ORF">F08H9.7</name>
</gene>
<dbReference type="GeneID" id="179953"/>
<dbReference type="PIR" id="T20620">
    <property type="entry name" value="T20620"/>
</dbReference>
<dbReference type="SMART" id="SM00034">
    <property type="entry name" value="CLECT"/>
    <property type="match status" value="1"/>
</dbReference>
<evidence type="ECO:0000256" key="1">
    <source>
        <dbReference type="ARBA" id="ARBA00023157"/>
    </source>
</evidence>
<feature type="domain" description="C-type lectin" evidence="5">
    <location>
        <begin position="34"/>
        <end position="147"/>
    </location>
</feature>
<dbReference type="eggNOG" id="KOG4297">
    <property type="taxonomic scope" value="Eukaryota"/>
</dbReference>
<keyword evidence="3" id="KW-0732">Signal</keyword>
<dbReference type="Pfam" id="PF00059">
    <property type="entry name" value="Lectin_C"/>
    <property type="match status" value="1"/>
</dbReference>
<dbReference type="CTD" id="179953"/>
<dbReference type="UCSC" id="F08H9.7">
    <property type="organism name" value="c. elegans"/>
</dbReference>
<keyword evidence="9" id="KW-1267">Proteomics identification</keyword>
<protein>
    <submittedName>
        <fullName evidence="6">C-type LECtin</fullName>
    </submittedName>
</protein>
<dbReference type="InterPro" id="IPR001304">
    <property type="entry name" value="C-type_lectin-like"/>
</dbReference>
<dbReference type="Pfam" id="PF00431">
    <property type="entry name" value="CUB"/>
    <property type="match status" value="2"/>
</dbReference>
<dbReference type="PANTHER" id="PTHR47761:SF3">
    <property type="entry name" value="C-TYPE LECTIN"/>
    <property type="match status" value="1"/>
</dbReference>
<name>Q19230_CAEEL</name>
<dbReference type="InterPro" id="IPR035914">
    <property type="entry name" value="Sperma_CUB_dom_sf"/>
</dbReference>
<dbReference type="InterPro" id="IPR053119">
    <property type="entry name" value="Cubilin_domain"/>
</dbReference>
<sequence>MIIAVLTGLLFASVFQGTYADTNHCPLGWTFSTNTSYCYTKSAQYFSFSEAANYCQSIGGTQVFIISSTELSWLTDFTSSSLAQPWVATTRNTTNNKWYNTDGSSPYSFFWTTGEPSLNGDCATFKGTGKAGLKAVPCYSIQPAVCKQMPALCPTQTSYGGLYTRSGTITSPGYPTQYYNNLNCLYSIKSPNNTYITMEFSPYLVQSYFDYINVYDGPNSTSTYLGTTDDGWDDYWWDSRRDFESSNNSISFVFRTDSSVTNKGWQLTWSAKPNTPPIKQSGQSGNFTSPNYPLNYDPYSEQLYYITAPTGFQINVTIPDFATEKTYDVLEIYNASYASNYRLVANLSGTAVAPWSWVSPTNYVTMKFKSDSAFQMKGFSIVWFIQ</sequence>
<dbReference type="InterPro" id="IPR000859">
    <property type="entry name" value="CUB_dom"/>
</dbReference>
<dbReference type="FunCoup" id="Q19230">
    <property type="interactions" value="10"/>
</dbReference>
<evidence type="ECO:0000256" key="2">
    <source>
        <dbReference type="PROSITE-ProRule" id="PRU00059"/>
    </source>
</evidence>
<organism evidence="6 7">
    <name type="scientific">Caenorhabditis elegans</name>
    <dbReference type="NCBI Taxonomy" id="6239"/>
    <lineage>
        <taxon>Eukaryota</taxon>
        <taxon>Metazoa</taxon>
        <taxon>Ecdysozoa</taxon>
        <taxon>Nematoda</taxon>
        <taxon>Chromadorea</taxon>
        <taxon>Rhabditida</taxon>
        <taxon>Rhabditina</taxon>
        <taxon>Rhabditomorpha</taxon>
        <taxon>Rhabditoidea</taxon>
        <taxon>Rhabditidae</taxon>
        <taxon>Peloderinae</taxon>
        <taxon>Caenorhabditis</taxon>
    </lineage>
</organism>
<feature type="signal peptide" evidence="3">
    <location>
        <begin position="1"/>
        <end position="20"/>
    </location>
</feature>
<proteinExistence type="evidence at protein level"/>
<dbReference type="PeptideAtlas" id="Q19230"/>
<feature type="domain" description="CUB" evidence="4">
    <location>
        <begin position="274"/>
        <end position="386"/>
    </location>
</feature>
<dbReference type="SMR" id="Q19230"/>
<evidence type="ECO:0000313" key="8">
    <source>
        <dbReference type="WormBase" id="F08H9.7"/>
    </source>
</evidence>
<dbReference type="AGR" id="WB:WBGene00008595"/>
<accession>Q19230</accession>
<dbReference type="AlphaFoldDB" id="Q19230"/>
<evidence type="ECO:0000313" key="7">
    <source>
        <dbReference type="Proteomes" id="UP000001940"/>
    </source>
</evidence>